<dbReference type="Proteomes" id="UP000198432">
    <property type="component" value="Unassembled WGS sequence"/>
</dbReference>
<dbReference type="AlphaFoldDB" id="A0A239F976"/>
<organism evidence="1 2">
    <name type="scientific">Pontibacter ummariensis</name>
    <dbReference type="NCBI Taxonomy" id="1610492"/>
    <lineage>
        <taxon>Bacteria</taxon>
        <taxon>Pseudomonadati</taxon>
        <taxon>Bacteroidota</taxon>
        <taxon>Cytophagia</taxon>
        <taxon>Cytophagales</taxon>
        <taxon>Hymenobacteraceae</taxon>
        <taxon>Pontibacter</taxon>
    </lineage>
</organism>
<keyword evidence="2" id="KW-1185">Reference proteome</keyword>
<dbReference type="OrthoDB" id="8757135at2"/>
<protein>
    <submittedName>
        <fullName evidence="1">Uncharacterized protein</fullName>
    </submittedName>
</protein>
<sequence>MNKFYRIAPLLLLLLCFYGCQQRTEEEGSIASTHPELAEELAEDPLEMPISDNENPDLYQQYRITLEEYLGSGDYDVGDMYRGRLAPLDEASHVDARTYRTALREGLEAGVNFAGSYTVVTVGCGSSCQLHYVVDRETGKVLDKLQSSVGADYRPDSRLFVLNPPDSAINYNECQYCAPEAYVFENGKFEKLPDVP</sequence>
<gene>
    <name evidence="1" type="ORF">SAMN06296052_10882</name>
</gene>
<dbReference type="RefSeq" id="WP_089319155.1">
    <property type="nucleotide sequence ID" value="NZ_FZOQ01000008.1"/>
</dbReference>
<name>A0A239F976_9BACT</name>
<evidence type="ECO:0000313" key="1">
    <source>
        <dbReference type="EMBL" id="SNS53600.1"/>
    </source>
</evidence>
<accession>A0A239F976</accession>
<evidence type="ECO:0000313" key="2">
    <source>
        <dbReference type="Proteomes" id="UP000198432"/>
    </source>
</evidence>
<reference evidence="2" key="1">
    <citation type="submission" date="2017-06" db="EMBL/GenBank/DDBJ databases">
        <authorList>
            <person name="Varghese N."/>
            <person name="Submissions S."/>
        </authorList>
    </citation>
    <scope>NUCLEOTIDE SEQUENCE [LARGE SCALE GENOMIC DNA]</scope>
    <source>
        <strain evidence="2">NKM1</strain>
    </source>
</reference>
<dbReference type="EMBL" id="FZOQ01000008">
    <property type="protein sequence ID" value="SNS53600.1"/>
    <property type="molecule type" value="Genomic_DNA"/>
</dbReference>
<proteinExistence type="predicted"/>